<dbReference type="EMBL" id="JAIGNU010000001">
    <property type="protein sequence ID" value="MBX7501089.1"/>
    <property type="molecule type" value="Genomic_DNA"/>
</dbReference>
<evidence type="ECO:0008006" key="3">
    <source>
        <dbReference type="Google" id="ProtNLM"/>
    </source>
</evidence>
<dbReference type="RefSeq" id="WP_221601966.1">
    <property type="nucleotide sequence ID" value="NZ_JAIGNU010000001.1"/>
</dbReference>
<organism evidence="1 2">
    <name type="scientific">Qipengyuania mesophila</name>
    <dbReference type="NCBI Taxonomy" id="2867246"/>
    <lineage>
        <taxon>Bacteria</taxon>
        <taxon>Pseudomonadati</taxon>
        <taxon>Pseudomonadota</taxon>
        <taxon>Alphaproteobacteria</taxon>
        <taxon>Sphingomonadales</taxon>
        <taxon>Erythrobacteraceae</taxon>
        <taxon>Qipengyuania</taxon>
    </lineage>
</organism>
<comment type="caution">
    <text evidence="1">The sequence shown here is derived from an EMBL/GenBank/DDBJ whole genome shotgun (WGS) entry which is preliminary data.</text>
</comment>
<proteinExistence type="predicted"/>
<name>A0ABS7JU26_9SPHN</name>
<keyword evidence="2" id="KW-1185">Reference proteome</keyword>
<evidence type="ECO:0000313" key="1">
    <source>
        <dbReference type="EMBL" id="MBX7501089.1"/>
    </source>
</evidence>
<protein>
    <recommendedName>
        <fullName evidence="3">Terminase</fullName>
    </recommendedName>
</protein>
<gene>
    <name evidence="1" type="ORF">K3181_06515</name>
</gene>
<sequence length="149" mass="17057">MARRNWATIFLNQLAETSNVKAAAEAANVSQSLVYKRRRDDPDFARQWYDALAEGYDNLEMELLGRLREGRLEETDADGTKRKFDIGTAFRCLIAHRETVNREKGRRTLEDEVATMKSINAKIDAIRAREETAAALDAKRQQKRTPRDG</sequence>
<reference evidence="1 2" key="1">
    <citation type="submission" date="2021-08" db="EMBL/GenBank/DDBJ databases">
        <title>Comparative Genomics Analysis of the Genus Qipengyuania Reveals Extensive Genetic Diversity and Metabolic Versatility, Including the Description of Fifteen Novel Species.</title>
        <authorList>
            <person name="Liu Y."/>
        </authorList>
    </citation>
    <scope>NUCLEOTIDE SEQUENCE [LARGE SCALE GENOMIC DNA]</scope>
    <source>
        <strain evidence="1 2">YG27</strain>
    </source>
</reference>
<dbReference type="Proteomes" id="UP000782554">
    <property type="component" value="Unassembled WGS sequence"/>
</dbReference>
<evidence type="ECO:0000313" key="2">
    <source>
        <dbReference type="Proteomes" id="UP000782554"/>
    </source>
</evidence>
<accession>A0ABS7JU26</accession>